<name>A0A1H0A1W5_9FIRM</name>
<organism evidence="2 3">
    <name type="scientific">Lachnospira pectinoschiza</name>
    <dbReference type="NCBI Taxonomy" id="28052"/>
    <lineage>
        <taxon>Bacteria</taxon>
        <taxon>Bacillati</taxon>
        <taxon>Bacillota</taxon>
        <taxon>Clostridia</taxon>
        <taxon>Lachnospirales</taxon>
        <taxon>Lachnospiraceae</taxon>
        <taxon>Lachnospira</taxon>
    </lineage>
</organism>
<dbReference type="SUPFAM" id="SSF50891">
    <property type="entry name" value="Cyclophilin-like"/>
    <property type="match status" value="1"/>
</dbReference>
<dbReference type="InterPro" id="IPR041183">
    <property type="entry name" value="Cyclophilin-like"/>
</dbReference>
<proteinExistence type="predicted"/>
<dbReference type="Pfam" id="PF18050">
    <property type="entry name" value="Cyclophil_like2"/>
    <property type="match status" value="1"/>
</dbReference>
<dbReference type="InterPro" id="IPR029000">
    <property type="entry name" value="Cyclophilin-like_dom_sf"/>
</dbReference>
<accession>A0A1H0A1W5</accession>
<reference evidence="3" key="1">
    <citation type="submission" date="2016-10" db="EMBL/GenBank/DDBJ databases">
        <authorList>
            <person name="Varghese N."/>
            <person name="Submissions S."/>
        </authorList>
    </citation>
    <scope>NUCLEOTIDE SEQUENCE [LARGE SCALE GENOMIC DNA]</scope>
    <source>
        <strain evidence="3">M83</strain>
    </source>
</reference>
<dbReference type="Gene3D" id="2.40.100.20">
    <property type="match status" value="1"/>
</dbReference>
<feature type="domain" description="Cyclophilin-like" evidence="1">
    <location>
        <begin position="6"/>
        <end position="115"/>
    </location>
</feature>
<sequence>MTKIKIIAGNKEIPATLNDTVAAKDFFKRLPVTVTGSNSGIDICCTLSEGKFDPSEKQTGWKNGDISVADGWLALLYGGQEQSGSYPGMMIVGHIEGAYISEVADFPSRTQVTVELA</sequence>
<evidence type="ECO:0000313" key="2">
    <source>
        <dbReference type="EMBL" id="SDN27792.1"/>
    </source>
</evidence>
<dbReference type="EMBL" id="FNHZ01000010">
    <property type="protein sequence ID" value="SDN27792.1"/>
    <property type="molecule type" value="Genomic_DNA"/>
</dbReference>
<keyword evidence="3" id="KW-1185">Reference proteome</keyword>
<evidence type="ECO:0000313" key="3">
    <source>
        <dbReference type="Proteomes" id="UP000187651"/>
    </source>
</evidence>
<dbReference type="Proteomes" id="UP000187651">
    <property type="component" value="Unassembled WGS sequence"/>
</dbReference>
<dbReference type="RefSeq" id="WP_074522265.1">
    <property type="nucleotide sequence ID" value="NZ_FNHZ01000010.1"/>
</dbReference>
<protein>
    <recommendedName>
        <fullName evidence="1">Cyclophilin-like domain-containing protein</fullName>
    </recommendedName>
</protein>
<dbReference type="AlphaFoldDB" id="A0A1H0A1W5"/>
<gene>
    <name evidence="2" type="ORF">SAMN05216544_2314</name>
</gene>
<dbReference type="OrthoDB" id="2052748at2"/>
<evidence type="ECO:0000259" key="1">
    <source>
        <dbReference type="Pfam" id="PF18050"/>
    </source>
</evidence>